<evidence type="ECO:0000256" key="7">
    <source>
        <dbReference type="ARBA" id="ARBA00023136"/>
    </source>
</evidence>
<feature type="transmembrane region" description="Helical" evidence="11">
    <location>
        <begin position="622"/>
        <end position="645"/>
    </location>
</feature>
<evidence type="ECO:0000256" key="9">
    <source>
        <dbReference type="SAM" id="Coils"/>
    </source>
</evidence>
<evidence type="ECO:0000256" key="4">
    <source>
        <dbReference type="ARBA" id="ARBA00022692"/>
    </source>
</evidence>
<feature type="region of interest" description="Disordered" evidence="10">
    <location>
        <begin position="151"/>
        <end position="217"/>
    </location>
</feature>
<evidence type="ECO:0000256" key="1">
    <source>
        <dbReference type="ARBA" id="ARBA00004141"/>
    </source>
</evidence>
<organism evidence="13 14">
    <name type="scientific">Linum trigynum</name>
    <dbReference type="NCBI Taxonomy" id="586398"/>
    <lineage>
        <taxon>Eukaryota</taxon>
        <taxon>Viridiplantae</taxon>
        <taxon>Streptophyta</taxon>
        <taxon>Embryophyta</taxon>
        <taxon>Tracheophyta</taxon>
        <taxon>Spermatophyta</taxon>
        <taxon>Magnoliopsida</taxon>
        <taxon>eudicotyledons</taxon>
        <taxon>Gunneridae</taxon>
        <taxon>Pentapetalae</taxon>
        <taxon>rosids</taxon>
        <taxon>fabids</taxon>
        <taxon>Malpighiales</taxon>
        <taxon>Linaceae</taxon>
        <taxon>Linum</taxon>
    </lineage>
</organism>
<evidence type="ECO:0000256" key="5">
    <source>
        <dbReference type="ARBA" id="ARBA00022989"/>
    </source>
</evidence>
<evidence type="ECO:0000259" key="12">
    <source>
        <dbReference type="Pfam" id="PF00924"/>
    </source>
</evidence>
<evidence type="ECO:0000256" key="2">
    <source>
        <dbReference type="ARBA" id="ARBA00008017"/>
    </source>
</evidence>
<feature type="transmembrane region" description="Helical" evidence="11">
    <location>
        <begin position="273"/>
        <end position="301"/>
    </location>
</feature>
<evidence type="ECO:0000256" key="11">
    <source>
        <dbReference type="SAM" id="Phobius"/>
    </source>
</evidence>
<evidence type="ECO:0000256" key="3">
    <source>
        <dbReference type="ARBA" id="ARBA00022448"/>
    </source>
</evidence>
<dbReference type="InterPro" id="IPR006685">
    <property type="entry name" value="MscS_channel_2nd"/>
</dbReference>
<evidence type="ECO:0000256" key="8">
    <source>
        <dbReference type="ARBA" id="ARBA00023303"/>
    </source>
</evidence>
<dbReference type="AlphaFoldDB" id="A0AAV2GXA2"/>
<keyword evidence="14" id="KW-1185">Reference proteome</keyword>
<dbReference type="GO" id="GO:0006820">
    <property type="term" value="P:monoatomic anion transport"/>
    <property type="evidence" value="ECO:0007669"/>
    <property type="project" value="TreeGrafter"/>
</dbReference>
<feature type="domain" description="Mechanosensitive ion channel MscS" evidence="12">
    <location>
        <begin position="641"/>
        <end position="697"/>
    </location>
</feature>
<evidence type="ECO:0000256" key="10">
    <source>
        <dbReference type="SAM" id="MobiDB-lite"/>
    </source>
</evidence>
<dbReference type="Pfam" id="PF00924">
    <property type="entry name" value="MS_channel_2nd"/>
    <property type="match status" value="1"/>
</dbReference>
<dbReference type="PANTHER" id="PTHR31618:SF7">
    <property type="entry name" value="MECHANOSENSITIVE ION CHANNEL PROTEIN"/>
    <property type="match status" value="1"/>
</dbReference>
<evidence type="ECO:0000313" key="13">
    <source>
        <dbReference type="EMBL" id="CAL1413905.1"/>
    </source>
</evidence>
<dbReference type="PANTHER" id="PTHR31618">
    <property type="entry name" value="MECHANOSENSITIVE ION CHANNEL PROTEIN 5"/>
    <property type="match status" value="1"/>
</dbReference>
<feature type="transmembrane region" description="Helical" evidence="11">
    <location>
        <begin position="322"/>
        <end position="339"/>
    </location>
</feature>
<keyword evidence="3" id="KW-0813">Transport</keyword>
<feature type="transmembrane region" description="Helical" evidence="11">
    <location>
        <begin position="359"/>
        <end position="381"/>
    </location>
</feature>
<keyword evidence="5 11" id="KW-1133">Transmembrane helix</keyword>
<feature type="compositionally biased region" description="Low complexity" evidence="10">
    <location>
        <begin position="171"/>
        <end position="187"/>
    </location>
</feature>
<dbReference type="GO" id="GO:0008381">
    <property type="term" value="F:mechanosensitive monoatomic ion channel activity"/>
    <property type="evidence" value="ECO:0007669"/>
    <property type="project" value="TreeGrafter"/>
</dbReference>
<accession>A0AAV2GXA2</accession>
<comment type="subcellular location">
    <subcellularLocation>
        <location evidence="1">Membrane</location>
        <topology evidence="1">Multi-pass membrane protein</topology>
    </subcellularLocation>
</comment>
<dbReference type="Proteomes" id="UP001497516">
    <property type="component" value="Chromosome 9"/>
</dbReference>
<dbReference type="InterPro" id="IPR010920">
    <property type="entry name" value="LSM_dom_sf"/>
</dbReference>
<reference evidence="13 14" key="1">
    <citation type="submission" date="2024-04" db="EMBL/GenBank/DDBJ databases">
        <authorList>
            <person name="Fracassetti M."/>
        </authorList>
    </citation>
    <scope>NUCLEOTIDE SEQUENCE [LARGE SCALE GENOMIC DNA]</scope>
</reference>
<feature type="coiled-coil region" evidence="9">
    <location>
        <begin position="433"/>
        <end position="495"/>
    </location>
</feature>
<feature type="transmembrane region" description="Helical" evidence="11">
    <location>
        <begin position="238"/>
        <end position="261"/>
    </location>
</feature>
<dbReference type="GO" id="GO:0050982">
    <property type="term" value="P:detection of mechanical stimulus"/>
    <property type="evidence" value="ECO:0007669"/>
    <property type="project" value="TreeGrafter"/>
</dbReference>
<keyword evidence="9" id="KW-0175">Coiled coil</keyword>
<evidence type="ECO:0000256" key="6">
    <source>
        <dbReference type="ARBA" id="ARBA00023065"/>
    </source>
</evidence>
<feature type="compositionally biased region" description="Low complexity" evidence="10">
    <location>
        <begin position="100"/>
        <end position="113"/>
    </location>
</feature>
<keyword evidence="7 11" id="KW-0472">Membrane</keyword>
<dbReference type="InterPro" id="IPR023408">
    <property type="entry name" value="MscS_beta-dom_sf"/>
</dbReference>
<keyword evidence="6" id="KW-0406">Ion transport</keyword>
<dbReference type="SUPFAM" id="SSF50182">
    <property type="entry name" value="Sm-like ribonucleoproteins"/>
    <property type="match status" value="1"/>
</dbReference>
<feature type="region of interest" description="Disordered" evidence="10">
    <location>
        <begin position="1"/>
        <end position="122"/>
    </location>
</feature>
<dbReference type="EMBL" id="OZ034822">
    <property type="protein sequence ID" value="CAL1413905.1"/>
    <property type="molecule type" value="Genomic_DNA"/>
</dbReference>
<feature type="compositionally biased region" description="Polar residues" evidence="10">
    <location>
        <begin position="59"/>
        <end position="72"/>
    </location>
</feature>
<name>A0AAV2GXA2_9ROSI</name>
<dbReference type="GO" id="GO:0005886">
    <property type="term" value="C:plasma membrane"/>
    <property type="evidence" value="ECO:0007669"/>
    <property type="project" value="UniProtKB-ARBA"/>
</dbReference>
<evidence type="ECO:0000313" key="14">
    <source>
        <dbReference type="Proteomes" id="UP001497516"/>
    </source>
</evidence>
<gene>
    <name evidence="13" type="ORF">LTRI10_LOCUS53100</name>
</gene>
<dbReference type="Gene3D" id="2.30.30.60">
    <property type="match status" value="1"/>
</dbReference>
<comment type="similarity">
    <text evidence="2">Belongs to the MscS (TC 1.A.23) family.</text>
</comment>
<protein>
    <recommendedName>
        <fullName evidence="12">Mechanosensitive ion channel MscS domain-containing protein</fullName>
    </recommendedName>
</protein>
<proteinExistence type="inferred from homology"/>
<feature type="transmembrane region" description="Helical" evidence="11">
    <location>
        <begin position="590"/>
        <end position="610"/>
    </location>
</feature>
<dbReference type="InterPro" id="IPR016688">
    <property type="entry name" value="MscS-like_plants/fungi"/>
</dbReference>
<keyword evidence="4 11" id="KW-0812">Transmembrane</keyword>
<keyword evidence="8" id="KW-0407">Ion channel</keyword>
<sequence>MEAGGKSDDKAIRTHDVVLQIRSPDSRQPQQLFFPSPENRDLLPPTSPPQVASFPPTPRNSNKPNAELNTPESEAPTPRLRVPHASTFPNSPGTPPWSTAIPSPVSNPAPASSITRRKSRIWQSEFSRPKSRLVEPQPPFASDAILKEAKTGEAAASSGGSPYNKKSPHRSNYNNSSAISSGNGSLSRGTAKLATPITPRTPLIGSPERDEEDDGNGVCKTANVVQVKSSKMGNKWKVMALLETTAFFAIVGLLIASLTIHRLQNSYIWGLQLWKWFVLVLVILCGRLVTECSVNVLVFLVERNFLLKKKVLYFVYGLKNSFQVLVWLGLVLLAWELLFTHGVERSPRTARALSRMTRAIAGFLAAAGIWLLKTLLIKLVASSYHVNRFFDRIQESIFHQYVLRALSGPPVMEMAEAIGSGVGTPGRLSFRSIDKEKEEKKEEVIDVDKLKKLKHEKVSAWTMKGLIDVVLGTGLSTLSSILEDTEETEEEYQQKDYEITSEWEAKLAAHKVFRNVAKTGSKYIDEEDLLRFLKKEEVDNFILLFEGASATGKIKRSVFWKWLVKVYKERKSLAHSLHDTKTAIEELNKLVSTILVLLMIVAWLLVMGFLSTQALLFISSQILLVAFMFGNTAKTVFEAIVFVFVMHPFDVGDRCVVDGVQMVVEEMNLLTTVFLRYDNEKIFYPNSVLAGKPISNFCRSPEMSDGVEFAVDVSTSMDEIGAMKVRIKGYLEGKPQHWRPAHSVLVLGIENMNKMRMGLYVNHTMNFQSGERGGRISDLMVEMKKIFEEVGIKYHLPPQEVHVRYVGGLTANAAGAGPLPPPPR</sequence>
<dbReference type="FunFam" id="2.30.30.60:FF:000003">
    <property type="entry name" value="Predicted mechanosensitive ion channel"/>
    <property type="match status" value="1"/>
</dbReference>
<feature type="compositionally biased region" description="Basic and acidic residues" evidence="10">
    <location>
        <begin position="1"/>
        <end position="16"/>
    </location>
</feature>